<proteinExistence type="predicted"/>
<accession>A0A8S5UTQ4</accession>
<keyword evidence="1" id="KW-1133">Transmembrane helix</keyword>
<keyword evidence="1" id="KW-0812">Transmembrane</keyword>
<organism evidence="2">
    <name type="scientific">Myoviridae sp. ctYA416</name>
    <dbReference type="NCBI Taxonomy" id="2825125"/>
    <lineage>
        <taxon>Viruses</taxon>
        <taxon>Duplodnaviria</taxon>
        <taxon>Heunggongvirae</taxon>
        <taxon>Uroviricota</taxon>
        <taxon>Caudoviricetes</taxon>
    </lineage>
</organism>
<feature type="transmembrane region" description="Helical" evidence="1">
    <location>
        <begin position="36"/>
        <end position="60"/>
    </location>
</feature>
<sequence length="61" mass="6867">MSLEDLKIVLVLTLGVLYSIMIGLTDSARLLESPVWYNICLFIALIFMIFAVTILFLTTIT</sequence>
<name>A0A8S5UTQ4_9CAUD</name>
<keyword evidence="1" id="KW-0472">Membrane</keyword>
<feature type="transmembrane region" description="Helical" evidence="1">
    <location>
        <begin position="6"/>
        <end position="24"/>
    </location>
</feature>
<reference evidence="2" key="1">
    <citation type="journal article" date="2021" name="Proc. Natl. Acad. Sci. U.S.A.">
        <title>A Catalog of Tens of Thousands of Viruses from Human Metagenomes Reveals Hidden Associations with Chronic Diseases.</title>
        <authorList>
            <person name="Tisza M.J."/>
            <person name="Buck C.B."/>
        </authorList>
    </citation>
    <scope>NUCLEOTIDE SEQUENCE</scope>
    <source>
        <strain evidence="2">CtYA416</strain>
    </source>
</reference>
<evidence type="ECO:0000313" key="2">
    <source>
        <dbReference type="EMBL" id="DAF97786.1"/>
    </source>
</evidence>
<protein>
    <submittedName>
        <fullName evidence="2">Uncharacterized protein</fullName>
    </submittedName>
</protein>
<evidence type="ECO:0000256" key="1">
    <source>
        <dbReference type="SAM" id="Phobius"/>
    </source>
</evidence>
<dbReference type="EMBL" id="BK016136">
    <property type="protein sequence ID" value="DAF97786.1"/>
    <property type="molecule type" value="Genomic_DNA"/>
</dbReference>